<dbReference type="EMBL" id="CP042806">
    <property type="protein sequence ID" value="QEE30075.1"/>
    <property type="molecule type" value="Genomic_DNA"/>
</dbReference>
<dbReference type="Proteomes" id="UP000321820">
    <property type="component" value="Chromosome"/>
</dbReference>
<name>A0A5B9EG12_9BACT</name>
<dbReference type="PANTHER" id="PTHR30565:SF9">
    <property type="entry name" value="PROTEIN YCIF"/>
    <property type="match status" value="1"/>
</dbReference>
<accession>A0A5B9EG12</accession>
<keyword evidence="1" id="KW-0175">Coiled coil</keyword>
<organism evidence="2 3">
    <name type="scientific">Terriglobus albidus</name>
    <dbReference type="NCBI Taxonomy" id="1592106"/>
    <lineage>
        <taxon>Bacteria</taxon>
        <taxon>Pseudomonadati</taxon>
        <taxon>Acidobacteriota</taxon>
        <taxon>Terriglobia</taxon>
        <taxon>Terriglobales</taxon>
        <taxon>Acidobacteriaceae</taxon>
        <taxon>Terriglobus</taxon>
    </lineage>
</organism>
<dbReference type="InterPro" id="IPR010287">
    <property type="entry name" value="DUF892_YciF-like"/>
</dbReference>
<evidence type="ECO:0000256" key="1">
    <source>
        <dbReference type="SAM" id="Coils"/>
    </source>
</evidence>
<feature type="coiled-coil region" evidence="1">
    <location>
        <begin position="46"/>
        <end position="99"/>
    </location>
</feature>
<dbReference type="InterPro" id="IPR012347">
    <property type="entry name" value="Ferritin-like"/>
</dbReference>
<dbReference type="Pfam" id="PF05974">
    <property type="entry name" value="DUF892"/>
    <property type="match status" value="1"/>
</dbReference>
<protein>
    <submittedName>
        <fullName evidence="2">DUF892 family protein</fullName>
    </submittedName>
</protein>
<dbReference type="RefSeq" id="WP_147649345.1">
    <property type="nucleotide sequence ID" value="NZ_CP042806.1"/>
</dbReference>
<dbReference type="Gene3D" id="1.20.1260.10">
    <property type="match status" value="1"/>
</dbReference>
<sequence length="169" mass="18992">MKFFSANLSNLRELYINQLQMLLSTERQIIHAIPKMIEKAGDLQIKQALQSHLQETEVQVRRLEEILRQTTGEAEMVKCKALAALVEEAENMIQDASDESVRDAAIIAAIQRIEHYEIATYGAVRHFAQILGESTPAQLLDQTIKEEGHADHLLSSIADRVNPYAQKAA</sequence>
<dbReference type="AlphaFoldDB" id="A0A5B9EG12"/>
<gene>
    <name evidence="2" type="ORF">FTW19_20075</name>
</gene>
<dbReference type="KEGG" id="talb:FTW19_20075"/>
<evidence type="ECO:0000313" key="2">
    <source>
        <dbReference type="EMBL" id="QEE30075.1"/>
    </source>
</evidence>
<keyword evidence="3" id="KW-1185">Reference proteome</keyword>
<dbReference type="PANTHER" id="PTHR30565">
    <property type="entry name" value="PROTEIN YCIF"/>
    <property type="match status" value="1"/>
</dbReference>
<dbReference type="InterPro" id="IPR009078">
    <property type="entry name" value="Ferritin-like_SF"/>
</dbReference>
<dbReference type="InterPro" id="IPR047114">
    <property type="entry name" value="YciF"/>
</dbReference>
<reference evidence="2 3" key="1">
    <citation type="submission" date="2019-08" db="EMBL/GenBank/DDBJ databases">
        <title>Complete genome sequence of Terriglobus albidus strain ORNL.</title>
        <authorList>
            <person name="Podar M."/>
        </authorList>
    </citation>
    <scope>NUCLEOTIDE SEQUENCE [LARGE SCALE GENOMIC DNA]</scope>
    <source>
        <strain evidence="2 3">ORNL</strain>
    </source>
</reference>
<evidence type="ECO:0000313" key="3">
    <source>
        <dbReference type="Proteomes" id="UP000321820"/>
    </source>
</evidence>
<proteinExistence type="predicted"/>
<dbReference type="SUPFAM" id="SSF47240">
    <property type="entry name" value="Ferritin-like"/>
    <property type="match status" value="1"/>
</dbReference>
<dbReference type="OrthoDB" id="9795056at2"/>